<accession>A0A7S9E035</accession>
<name>A0A7S9E035_9ALTE</name>
<protein>
    <submittedName>
        <fullName evidence="5">LacI family DNA-binding transcriptional regulator</fullName>
    </submittedName>
</protein>
<reference evidence="5 6" key="1">
    <citation type="submission" date="2020-11" db="EMBL/GenBank/DDBJ databases">
        <title>Complete genome sequence for Salinimonas sp. strain G2-b.</title>
        <authorList>
            <person name="Park S.-J."/>
        </authorList>
    </citation>
    <scope>NUCLEOTIDE SEQUENCE [LARGE SCALE GENOMIC DNA]</scope>
    <source>
        <strain evidence="5 6">G2-b</strain>
    </source>
</reference>
<dbReference type="PROSITE" id="PS50932">
    <property type="entry name" value="HTH_LACI_2"/>
    <property type="match status" value="1"/>
</dbReference>
<dbReference type="AlphaFoldDB" id="A0A7S9E035"/>
<dbReference type="SUPFAM" id="SSF53822">
    <property type="entry name" value="Periplasmic binding protein-like I"/>
    <property type="match status" value="1"/>
</dbReference>
<dbReference type="InterPro" id="IPR010982">
    <property type="entry name" value="Lambda_DNA-bd_dom_sf"/>
</dbReference>
<dbReference type="KEGG" id="smaa:IT774_00680"/>
<proteinExistence type="predicted"/>
<dbReference type="InterPro" id="IPR000843">
    <property type="entry name" value="HTH_LacI"/>
</dbReference>
<evidence type="ECO:0000259" key="4">
    <source>
        <dbReference type="PROSITE" id="PS50932"/>
    </source>
</evidence>
<evidence type="ECO:0000256" key="2">
    <source>
        <dbReference type="ARBA" id="ARBA00023125"/>
    </source>
</evidence>
<dbReference type="PANTHER" id="PTHR30146">
    <property type="entry name" value="LACI-RELATED TRANSCRIPTIONAL REPRESSOR"/>
    <property type="match status" value="1"/>
</dbReference>
<dbReference type="Pfam" id="PF13377">
    <property type="entry name" value="Peripla_BP_3"/>
    <property type="match status" value="1"/>
</dbReference>
<keyword evidence="1" id="KW-0805">Transcription regulation</keyword>
<dbReference type="Pfam" id="PF00356">
    <property type="entry name" value="LacI"/>
    <property type="match status" value="1"/>
</dbReference>
<evidence type="ECO:0000313" key="6">
    <source>
        <dbReference type="Proteomes" id="UP000595095"/>
    </source>
</evidence>
<dbReference type="Proteomes" id="UP000595095">
    <property type="component" value="Chromosome"/>
</dbReference>
<dbReference type="SUPFAM" id="SSF47413">
    <property type="entry name" value="lambda repressor-like DNA-binding domains"/>
    <property type="match status" value="1"/>
</dbReference>
<dbReference type="InterPro" id="IPR028082">
    <property type="entry name" value="Peripla_BP_I"/>
</dbReference>
<dbReference type="CDD" id="cd06270">
    <property type="entry name" value="PBP1_GalS-like"/>
    <property type="match status" value="1"/>
</dbReference>
<dbReference type="InterPro" id="IPR046335">
    <property type="entry name" value="LacI/GalR-like_sensor"/>
</dbReference>
<organism evidence="5 6">
    <name type="scientific">Salinimonas marina</name>
    <dbReference type="NCBI Taxonomy" id="2785918"/>
    <lineage>
        <taxon>Bacteria</taxon>
        <taxon>Pseudomonadati</taxon>
        <taxon>Pseudomonadota</taxon>
        <taxon>Gammaproteobacteria</taxon>
        <taxon>Alteromonadales</taxon>
        <taxon>Alteromonadaceae</taxon>
        <taxon>Alteromonas/Salinimonas group</taxon>
        <taxon>Salinimonas</taxon>
    </lineage>
</organism>
<evidence type="ECO:0000313" key="5">
    <source>
        <dbReference type="EMBL" id="QPG07088.1"/>
    </source>
</evidence>
<dbReference type="CDD" id="cd01392">
    <property type="entry name" value="HTH_LacI"/>
    <property type="match status" value="1"/>
</dbReference>
<dbReference type="PRINTS" id="PR00036">
    <property type="entry name" value="HTHLACI"/>
</dbReference>
<dbReference type="GO" id="GO:0000976">
    <property type="term" value="F:transcription cis-regulatory region binding"/>
    <property type="evidence" value="ECO:0007669"/>
    <property type="project" value="TreeGrafter"/>
</dbReference>
<gene>
    <name evidence="5" type="ORF">IT774_00680</name>
</gene>
<dbReference type="Gene3D" id="3.40.50.2300">
    <property type="match status" value="2"/>
</dbReference>
<keyword evidence="2 5" id="KW-0238">DNA-binding</keyword>
<dbReference type="GO" id="GO:0003700">
    <property type="term" value="F:DNA-binding transcription factor activity"/>
    <property type="evidence" value="ECO:0007669"/>
    <property type="project" value="TreeGrafter"/>
</dbReference>
<keyword evidence="3" id="KW-0804">Transcription</keyword>
<sequence length="332" mass="35965">MVTIKQVSELAGVSSATVSRVINNADTVKEKTRKLVLNAMAELGYRHNTIAASLASNKTNTVGMVVPELHGSFFGAMMSGSEQVLRKASKHMFVVAGHSDDTMERQEIDALLSRRCDALILHVEAVSDEYLIGLAKQNVPIVVVNRYIEAIGDKCISLNNHLGGYLATQHLLDLGHRHIACITGALFKADGVNRLAGHKQALTKAGIKVDERLIEEGSFQAHTGETCMETILARQIPFTGVVCGNDEMATGAINVLRSHGLRVPEDISVVGYDNIDYASYLTPKLTTIDYPVRDIGQMAANWILNQAYGDGAQSLTPVLTPKLITRGTTRSI</sequence>
<feature type="domain" description="HTH lacI-type" evidence="4">
    <location>
        <begin position="2"/>
        <end position="56"/>
    </location>
</feature>
<dbReference type="RefSeq" id="WP_195812159.1">
    <property type="nucleotide sequence ID" value="NZ_CP064795.1"/>
</dbReference>
<dbReference type="SMART" id="SM00354">
    <property type="entry name" value="HTH_LACI"/>
    <property type="match status" value="1"/>
</dbReference>
<keyword evidence="6" id="KW-1185">Reference proteome</keyword>
<evidence type="ECO:0000256" key="3">
    <source>
        <dbReference type="ARBA" id="ARBA00023163"/>
    </source>
</evidence>
<dbReference type="Gene3D" id="1.10.260.40">
    <property type="entry name" value="lambda repressor-like DNA-binding domains"/>
    <property type="match status" value="1"/>
</dbReference>
<dbReference type="EMBL" id="CP064795">
    <property type="protein sequence ID" value="QPG07088.1"/>
    <property type="molecule type" value="Genomic_DNA"/>
</dbReference>
<evidence type="ECO:0000256" key="1">
    <source>
        <dbReference type="ARBA" id="ARBA00023015"/>
    </source>
</evidence>
<dbReference type="PANTHER" id="PTHR30146:SF109">
    <property type="entry name" value="HTH-TYPE TRANSCRIPTIONAL REGULATOR GALS"/>
    <property type="match status" value="1"/>
</dbReference>